<organism evidence="3 4">
    <name type="scientific">Aspergillus brasiliensis</name>
    <dbReference type="NCBI Taxonomy" id="319629"/>
    <lineage>
        <taxon>Eukaryota</taxon>
        <taxon>Fungi</taxon>
        <taxon>Dikarya</taxon>
        <taxon>Ascomycota</taxon>
        <taxon>Pezizomycotina</taxon>
        <taxon>Eurotiomycetes</taxon>
        <taxon>Eurotiomycetidae</taxon>
        <taxon>Eurotiales</taxon>
        <taxon>Aspergillaceae</taxon>
        <taxon>Aspergillus</taxon>
        <taxon>Aspergillus subgen. Circumdati</taxon>
    </lineage>
</organism>
<reference evidence="3" key="1">
    <citation type="submission" date="2022-07" db="EMBL/GenBank/DDBJ databases">
        <title>Taxonomy of Aspergillus series Nigri: significant species reduction supported by multi-species coalescent approaches.</title>
        <authorList>
            <person name="Bian C."/>
            <person name="Kusuya Y."/>
            <person name="Sklenar F."/>
            <person name="D'hooge E."/>
            <person name="Yaguchi T."/>
            <person name="Takahashi H."/>
            <person name="Hubka V."/>
        </authorList>
    </citation>
    <scope>NUCLEOTIDE SEQUENCE</scope>
    <source>
        <strain evidence="3">CBS 733.88</strain>
    </source>
</reference>
<comment type="caution">
    <text evidence="3">The sequence shown here is derived from an EMBL/GenBank/DDBJ whole genome shotgun (WGS) entry which is preliminary data.</text>
</comment>
<sequence>MDPGPAVGTSSNQAPTADHRRHWKRDKAKRVKPRHIGLVNKAIHAKASIKAKRKSSKNARSLGTDPAKEPRSTQRTASSAPDDEHSRPVFLKPSAVDRGHEDWLHATIGNAYWLLKQVPSALLVLVQFDIPGVAAEDASSPTSTLTATDTPTPTCIALPEGCESSGLTVFRIVVISVLAGATAFTFILAYARGYMLVYTIMMVAADAAGLKLANTPNVDSSVPLAVALFNLLMTGGQTYCQYKKSHMGMGDFFAICISAVGLLLLIATKISATTADQWAFVVWQLTVAAWACAKRLNNAGRRYNEYILPA</sequence>
<dbReference type="Proteomes" id="UP001143548">
    <property type="component" value="Unassembled WGS sequence"/>
</dbReference>
<dbReference type="AlphaFoldDB" id="A0A9W5Z2K9"/>
<gene>
    <name evidence="3" type="ORF">AbraCBS73388_007902</name>
</gene>
<dbReference type="EMBL" id="BROQ01000459">
    <property type="protein sequence ID" value="GKZ27975.1"/>
    <property type="molecule type" value="Genomic_DNA"/>
</dbReference>
<feature type="transmembrane region" description="Helical" evidence="2">
    <location>
        <begin position="252"/>
        <end position="271"/>
    </location>
</feature>
<proteinExistence type="predicted"/>
<evidence type="ECO:0000256" key="2">
    <source>
        <dbReference type="SAM" id="Phobius"/>
    </source>
</evidence>
<feature type="compositionally biased region" description="Basic residues" evidence="1">
    <location>
        <begin position="19"/>
        <end position="35"/>
    </location>
</feature>
<keyword evidence="2" id="KW-0472">Membrane</keyword>
<evidence type="ECO:0000256" key="1">
    <source>
        <dbReference type="SAM" id="MobiDB-lite"/>
    </source>
</evidence>
<evidence type="ECO:0000313" key="4">
    <source>
        <dbReference type="Proteomes" id="UP001143548"/>
    </source>
</evidence>
<feature type="region of interest" description="Disordered" evidence="1">
    <location>
        <begin position="1"/>
        <end position="89"/>
    </location>
</feature>
<accession>A0A9W5Z2K9</accession>
<evidence type="ECO:0000313" key="3">
    <source>
        <dbReference type="EMBL" id="GKZ27975.1"/>
    </source>
</evidence>
<feature type="transmembrane region" description="Helical" evidence="2">
    <location>
        <begin position="169"/>
        <end position="189"/>
    </location>
</feature>
<protein>
    <submittedName>
        <fullName evidence="3">Uncharacterized protein</fullName>
    </submittedName>
</protein>
<keyword evidence="2" id="KW-1133">Transmembrane helix</keyword>
<feature type="compositionally biased region" description="Basic residues" evidence="1">
    <location>
        <begin position="43"/>
        <end position="57"/>
    </location>
</feature>
<name>A0A9W5Z2K9_9EURO</name>
<keyword evidence="2" id="KW-0812">Transmembrane</keyword>